<sequence length="878" mass="98601">MESCTYRKSGKAIHDRKHIQGMEAGIWPGQYYSEVEDLVYKTKIVINNGNKRHTMMKARTILGLMIFFSILNVNKTVAQSNYTLWYDKPATNWNEALPIGNGRLASMVFSGATEERLQLNEESVWAGEPGNNIIKGVYDSIVQIRKLIFEGKYKEAQDLSNSTFPRQAPRDGNYGMQYQPVGNLLIRFAGHENATKYYRDLDIQHALASVSYDVNGVSFKREMFASLTDGVIIVRLTASKPESINCVLSLNTPHKVSQLKVKNDELILTGTTSSVDNKQGRVNFETQVLPKVQGGKVSMTDTSLILTGVDAATVYISIGTNFKNYHDISRNASAVTSGYLANALTKNYETLKSAHIKKYSSYFERVSLDLGTTAQSKKPTNVRVVEFNSNPDPQLTALYFQFGRYLLISGSQPGTAPTTLQGKWNDKLNPAWDSKYTININTEMNYWPAEPTNLSELHQPLFDMIKDLSVTGKESATEMYHARGWNAHHNTDQWRITGPVDGGFYGMWPMGGAWLTQHLWYHYLYTGDKDFLKDVYPVLKGAAMFFVDVLQEEPTHKWLVVSPSMSPENTYEKSVGITAGGTMDNQIVFDVLSNAIHAANTLQTDNEFADTLRTVIKRLPPMQVGQYGQLQEWLKDWDRKDDKHRHISHLYGLFPGNQISPYRNPQLFNAARQSLVYRGDKSTGWSMGWKVNWWARLLDGNRAYKLISDQLSPAPAETTGQNGGTYPNLFDAHPPFQIDGNFGCVSGISEMLLQSQDGAIHVLPALPDVWPNGNVKGLVTRGGFVVDISWKDGKINTLKVISKIGGNCRLRLYDEIVADGKFKLNKASGENQNPLFEVESIKQPLISDKVAPVDLKLRKTYEYDLVTEPGKTYLFKAL</sequence>
<dbReference type="InterPro" id="IPR027414">
    <property type="entry name" value="GH95_N_dom"/>
</dbReference>
<feature type="domain" description="Alpha fucosidase A-like C-terminal" evidence="2">
    <location>
        <begin position="754"/>
        <end position="834"/>
    </location>
</feature>
<keyword evidence="4" id="KW-0378">Hydrolase</keyword>
<proteinExistence type="predicted"/>
<comment type="caution">
    <text evidence="4">The sequence shown here is derived from an EMBL/GenBank/DDBJ whole genome shotgun (WGS) entry which is preliminary data.</text>
</comment>
<dbReference type="Gene3D" id="1.50.10.10">
    <property type="match status" value="1"/>
</dbReference>
<dbReference type="Pfam" id="PF21307">
    <property type="entry name" value="Glyco_hydro_95_C"/>
    <property type="match status" value="1"/>
</dbReference>
<dbReference type="InterPro" id="IPR008928">
    <property type="entry name" value="6-hairpin_glycosidase_sf"/>
</dbReference>
<feature type="domain" description="Glycosyl hydrolase family 95 N-terminal" evidence="1">
    <location>
        <begin position="84"/>
        <end position="325"/>
    </location>
</feature>
<dbReference type="PANTHER" id="PTHR31084">
    <property type="entry name" value="ALPHA-L-FUCOSIDASE 2"/>
    <property type="match status" value="1"/>
</dbReference>
<dbReference type="Pfam" id="PF22124">
    <property type="entry name" value="Glyco_hydro_95_cat"/>
    <property type="match status" value="1"/>
</dbReference>
<protein>
    <submittedName>
        <fullName evidence="4">Glycoside hydrolase family 95 protein</fullName>
    </submittedName>
</protein>
<feature type="domain" description="Glycosyl hydrolase family 95 catalytic" evidence="3">
    <location>
        <begin position="347"/>
        <end position="752"/>
    </location>
</feature>
<dbReference type="Pfam" id="PF14498">
    <property type="entry name" value="Glyco_hyd_65N_2"/>
    <property type="match status" value="1"/>
</dbReference>
<evidence type="ECO:0000259" key="3">
    <source>
        <dbReference type="Pfam" id="PF22124"/>
    </source>
</evidence>
<dbReference type="Proteomes" id="UP001226434">
    <property type="component" value="Unassembled WGS sequence"/>
</dbReference>
<name>A0ABT6R9T3_9BACT</name>
<evidence type="ECO:0000259" key="1">
    <source>
        <dbReference type="Pfam" id="PF14498"/>
    </source>
</evidence>
<dbReference type="InterPro" id="IPR016518">
    <property type="entry name" value="Alpha-L-fucosidase"/>
</dbReference>
<organism evidence="4 5">
    <name type="scientific">Pinibacter soli</name>
    <dbReference type="NCBI Taxonomy" id="3044211"/>
    <lineage>
        <taxon>Bacteria</taxon>
        <taxon>Pseudomonadati</taxon>
        <taxon>Bacteroidota</taxon>
        <taxon>Chitinophagia</taxon>
        <taxon>Chitinophagales</taxon>
        <taxon>Chitinophagaceae</taxon>
        <taxon>Pinibacter</taxon>
    </lineage>
</organism>
<gene>
    <name evidence="4" type="ORF">QJ048_05575</name>
</gene>
<dbReference type="RefSeq" id="WP_282333346.1">
    <property type="nucleotide sequence ID" value="NZ_JASBRG010000003.1"/>
</dbReference>
<dbReference type="PIRSF" id="PIRSF007663">
    <property type="entry name" value="UCP007663"/>
    <property type="match status" value="1"/>
</dbReference>
<dbReference type="PANTHER" id="PTHR31084:SF0">
    <property type="entry name" value="ALPHA-L-FUCOSIDASE 2"/>
    <property type="match status" value="1"/>
</dbReference>
<evidence type="ECO:0000259" key="2">
    <source>
        <dbReference type="Pfam" id="PF21307"/>
    </source>
</evidence>
<dbReference type="Gene3D" id="2.70.98.50">
    <property type="entry name" value="putative glycoside hydrolase family protein from bacillus halodurans"/>
    <property type="match status" value="1"/>
</dbReference>
<evidence type="ECO:0000313" key="5">
    <source>
        <dbReference type="Proteomes" id="UP001226434"/>
    </source>
</evidence>
<dbReference type="EMBL" id="JASBRG010000003">
    <property type="protein sequence ID" value="MDI3319231.1"/>
    <property type="molecule type" value="Genomic_DNA"/>
</dbReference>
<evidence type="ECO:0000313" key="4">
    <source>
        <dbReference type="EMBL" id="MDI3319231.1"/>
    </source>
</evidence>
<dbReference type="SUPFAM" id="SSF48208">
    <property type="entry name" value="Six-hairpin glycosidases"/>
    <property type="match status" value="1"/>
</dbReference>
<dbReference type="GO" id="GO:0016787">
    <property type="term" value="F:hydrolase activity"/>
    <property type="evidence" value="ECO:0007669"/>
    <property type="project" value="UniProtKB-KW"/>
</dbReference>
<accession>A0ABT6R9T3</accession>
<reference evidence="4 5" key="1">
    <citation type="submission" date="2023-05" db="EMBL/GenBank/DDBJ databases">
        <title>Genome sequence of Pinibacter sp. MAH-24.</title>
        <authorList>
            <person name="Huq M.A."/>
        </authorList>
    </citation>
    <scope>NUCLEOTIDE SEQUENCE [LARGE SCALE GENOMIC DNA]</scope>
    <source>
        <strain evidence="4 5">MAH-24</strain>
    </source>
</reference>
<dbReference type="InterPro" id="IPR012341">
    <property type="entry name" value="6hp_glycosidase-like_sf"/>
</dbReference>
<dbReference type="InterPro" id="IPR054363">
    <property type="entry name" value="GH95_cat"/>
</dbReference>
<dbReference type="InterPro" id="IPR049053">
    <property type="entry name" value="AFCA-like_C"/>
</dbReference>
<keyword evidence="5" id="KW-1185">Reference proteome</keyword>